<gene>
    <name evidence="2" type="ORF">GA0070614_2675</name>
</gene>
<dbReference type="EMBL" id="LT607753">
    <property type="protein sequence ID" value="SCG56746.1"/>
    <property type="molecule type" value="Genomic_DNA"/>
</dbReference>
<keyword evidence="3" id="KW-1185">Reference proteome</keyword>
<dbReference type="Proteomes" id="UP000198215">
    <property type="component" value="Chromosome I"/>
</dbReference>
<organism evidence="2 3">
    <name type="scientific">Micromonospora coxensis</name>
    <dbReference type="NCBI Taxonomy" id="356852"/>
    <lineage>
        <taxon>Bacteria</taxon>
        <taxon>Bacillati</taxon>
        <taxon>Actinomycetota</taxon>
        <taxon>Actinomycetes</taxon>
        <taxon>Micromonosporales</taxon>
        <taxon>Micromonosporaceae</taxon>
        <taxon>Micromonospora</taxon>
    </lineage>
</organism>
<evidence type="ECO:0000313" key="3">
    <source>
        <dbReference type="Proteomes" id="UP000198215"/>
    </source>
</evidence>
<proteinExistence type="predicted"/>
<name>A0A1C5IG71_9ACTN</name>
<feature type="region of interest" description="Disordered" evidence="1">
    <location>
        <begin position="23"/>
        <end position="43"/>
    </location>
</feature>
<reference evidence="3" key="1">
    <citation type="submission" date="2016-06" db="EMBL/GenBank/DDBJ databases">
        <authorList>
            <person name="Varghese N."/>
            <person name="Submissions Spin"/>
        </authorList>
    </citation>
    <scope>NUCLEOTIDE SEQUENCE [LARGE SCALE GENOMIC DNA]</scope>
    <source>
        <strain evidence="3">DSM 45161</strain>
    </source>
</reference>
<dbReference type="AlphaFoldDB" id="A0A1C5IG71"/>
<sequence length="43" mass="4347">MRVVLLAIALPVEPAMLAAAIGPSGRRAGGAGPGRPIGRTLRR</sequence>
<evidence type="ECO:0000313" key="2">
    <source>
        <dbReference type="EMBL" id="SCG56746.1"/>
    </source>
</evidence>
<evidence type="ECO:0000256" key="1">
    <source>
        <dbReference type="SAM" id="MobiDB-lite"/>
    </source>
</evidence>
<protein>
    <submittedName>
        <fullName evidence="2">Uncharacterized protein</fullName>
    </submittedName>
</protein>
<accession>A0A1C5IG71</accession>